<dbReference type="PROSITE" id="PS51463">
    <property type="entry name" value="P_GLUCOSE_ISOMERASE_3"/>
    <property type="match status" value="1"/>
</dbReference>
<gene>
    <name evidence="7 9" type="primary">pgi</name>
    <name evidence="9" type="ORF">SG35_007925</name>
</gene>
<feature type="active site" evidence="7">
    <location>
        <position position="390"/>
    </location>
</feature>
<dbReference type="CDD" id="cd05015">
    <property type="entry name" value="SIS_PGI_1"/>
    <property type="match status" value="1"/>
</dbReference>
<dbReference type="NCBIfam" id="NF001211">
    <property type="entry name" value="PRK00179.1"/>
    <property type="match status" value="1"/>
</dbReference>
<dbReference type="Pfam" id="PF00342">
    <property type="entry name" value="PGI"/>
    <property type="match status" value="1"/>
</dbReference>
<feature type="active site" description="Proton donor" evidence="7">
    <location>
        <position position="359"/>
    </location>
</feature>
<dbReference type="PANTHER" id="PTHR11469">
    <property type="entry name" value="GLUCOSE-6-PHOSPHATE ISOMERASE"/>
    <property type="match status" value="1"/>
</dbReference>
<evidence type="ECO:0000256" key="8">
    <source>
        <dbReference type="RuleBase" id="RU000612"/>
    </source>
</evidence>
<dbReference type="GO" id="GO:0051156">
    <property type="term" value="P:glucose 6-phosphate metabolic process"/>
    <property type="evidence" value="ECO:0007669"/>
    <property type="project" value="TreeGrafter"/>
</dbReference>
<dbReference type="EC" id="5.3.1.9" evidence="7"/>
<comment type="pathway">
    <text evidence="7">Carbohydrate biosynthesis; gluconeogenesis.</text>
</comment>
<comment type="function">
    <text evidence="7">Catalyzes the reversible isomerization of glucose-6-phosphate to fructose-6-phosphate.</text>
</comment>
<dbReference type="InterPro" id="IPR001672">
    <property type="entry name" value="G6P_Isomerase"/>
</dbReference>
<dbReference type="AlphaFoldDB" id="A0AAF0C2V3"/>
<dbReference type="Proteomes" id="UP000032568">
    <property type="component" value="Chromosome"/>
</dbReference>
<dbReference type="InterPro" id="IPR023096">
    <property type="entry name" value="G6P_Isomerase_C"/>
</dbReference>
<dbReference type="GO" id="GO:0005829">
    <property type="term" value="C:cytosol"/>
    <property type="evidence" value="ECO:0007669"/>
    <property type="project" value="TreeGrafter"/>
</dbReference>
<dbReference type="HAMAP" id="MF_00473">
    <property type="entry name" value="G6P_isomerase"/>
    <property type="match status" value="1"/>
</dbReference>
<dbReference type="Gene3D" id="3.40.50.10490">
    <property type="entry name" value="Glucose-6-phosphate isomerase like protein, domain 1"/>
    <property type="match status" value="2"/>
</dbReference>
<dbReference type="PROSITE" id="PS00765">
    <property type="entry name" value="P_GLUCOSE_ISOMERASE_1"/>
    <property type="match status" value="1"/>
</dbReference>
<feature type="active site" evidence="7">
    <location>
        <position position="518"/>
    </location>
</feature>
<reference evidence="9 10" key="1">
    <citation type="journal article" date="2015" name="Genome Announc.">
        <title>Draft Genome Sequences of Marine Isolates of Thalassomonas viridans and Thalassomonas actiniarum.</title>
        <authorList>
            <person name="Olonade I."/>
            <person name="van Zyl L.J."/>
            <person name="Trindade M."/>
        </authorList>
    </citation>
    <scope>NUCLEOTIDE SEQUENCE [LARGE SCALE GENOMIC DNA]</scope>
    <source>
        <strain evidence="9 10">A5K-106</strain>
    </source>
</reference>
<sequence>MEYFLLSNKGLPIVNKDIKNLSSLAENAKQRQIHALFEQPGRAGQFSLSAGGLFLDYSKQNITRDEVNSLIGWAKSQSLEKKVADMFTGKQINVTEKRAVLHTVLRAPAKVQQEVLGERAEELAAAERQMAAIVNKLCSGTLSAGGGEKISHVLAIGIGGSYYGIKTALTALEPFHNTGLKVEVLANIDGGALMEKLAKLPAKNTAVVVISKTFTTQETMLNAAAVKTWMLAQSGDKDIIARQWFAVSTNLDKVSAFGICPEHTLPMWDWVGGRFSLWSAVGLPLALAIGMENFSRLKAGAFTMDEHFQQAPLNENMPVLLAMLGIWNRNFLDHASLAILPYDHALRALPGYLQQTDMESNGKSVSMAGEELAWQTAPVVFGQEGTNSQHAFMQLMHQSQDIIPCDFIVALQGASDYHHHHQVLVANCFAQSEALMLGKSLAQARAELKGAGACDDEIDRLAPHKTMKGNTPSNTLLLDALTPESLGALLALYEHKIFVQGVIWQINSFDQWGVELGKVLGGDVLSAMAGNDSEQLSGSSLMLIKRFINKTQLTQSG</sequence>
<dbReference type="GO" id="GO:0006096">
    <property type="term" value="P:glycolytic process"/>
    <property type="evidence" value="ECO:0007669"/>
    <property type="project" value="UniProtKB-UniRule"/>
</dbReference>
<dbReference type="InterPro" id="IPR018189">
    <property type="entry name" value="Phosphoglucose_isomerase_CS"/>
</dbReference>
<keyword evidence="5 7" id="KW-0413">Isomerase</keyword>
<accession>A0AAF0C2V3</accession>
<dbReference type="SUPFAM" id="SSF53697">
    <property type="entry name" value="SIS domain"/>
    <property type="match status" value="1"/>
</dbReference>
<dbReference type="EMBL" id="CP059735">
    <property type="protein sequence ID" value="WDE00552.1"/>
    <property type="molecule type" value="Genomic_DNA"/>
</dbReference>
<comment type="similarity">
    <text evidence="2 7 8">Belongs to the GPI family.</text>
</comment>
<evidence type="ECO:0000256" key="1">
    <source>
        <dbReference type="ARBA" id="ARBA00004926"/>
    </source>
</evidence>
<comment type="subcellular location">
    <subcellularLocation>
        <location evidence="7">Cytoplasm</location>
    </subcellularLocation>
</comment>
<dbReference type="GO" id="GO:0006094">
    <property type="term" value="P:gluconeogenesis"/>
    <property type="evidence" value="ECO:0007669"/>
    <property type="project" value="UniProtKB-UniRule"/>
</dbReference>
<evidence type="ECO:0000256" key="2">
    <source>
        <dbReference type="ARBA" id="ARBA00006604"/>
    </source>
</evidence>
<dbReference type="InterPro" id="IPR035482">
    <property type="entry name" value="SIS_PGI_2"/>
</dbReference>
<dbReference type="InterPro" id="IPR035476">
    <property type="entry name" value="SIS_PGI_1"/>
</dbReference>
<evidence type="ECO:0000256" key="3">
    <source>
        <dbReference type="ARBA" id="ARBA00022432"/>
    </source>
</evidence>
<reference evidence="9 10" key="2">
    <citation type="journal article" date="2022" name="Mar. Drugs">
        <title>Bioassay-Guided Fractionation Leads to the Detection of Cholic Acid Generated by the Rare Thalassomonas sp.</title>
        <authorList>
            <person name="Pheiffer F."/>
            <person name="Schneider Y.K."/>
            <person name="Hansen E.H."/>
            <person name="Andersen J.H."/>
            <person name="Isaksson J."/>
            <person name="Busche T."/>
            <person name="R C."/>
            <person name="Kalinowski J."/>
            <person name="Zyl L.V."/>
            <person name="Trindade M."/>
        </authorList>
    </citation>
    <scope>NUCLEOTIDE SEQUENCE [LARGE SCALE GENOMIC DNA]</scope>
    <source>
        <strain evidence="9 10">A5K-106</strain>
    </source>
</reference>
<dbReference type="PANTHER" id="PTHR11469:SF1">
    <property type="entry name" value="GLUCOSE-6-PHOSPHATE ISOMERASE"/>
    <property type="match status" value="1"/>
</dbReference>
<keyword evidence="3 7" id="KW-0312">Gluconeogenesis</keyword>
<comment type="catalytic activity">
    <reaction evidence="6 7 8">
        <text>alpha-D-glucose 6-phosphate = beta-D-fructose 6-phosphate</text>
        <dbReference type="Rhea" id="RHEA:11816"/>
        <dbReference type="ChEBI" id="CHEBI:57634"/>
        <dbReference type="ChEBI" id="CHEBI:58225"/>
        <dbReference type="EC" id="5.3.1.9"/>
    </reaction>
</comment>
<dbReference type="CDD" id="cd05016">
    <property type="entry name" value="SIS_PGI_2"/>
    <property type="match status" value="1"/>
</dbReference>
<comment type="pathway">
    <text evidence="1 7 8">Carbohydrate degradation; glycolysis; D-glyceraldehyde 3-phosphate and glycerone phosphate from D-glucose: step 2/4.</text>
</comment>
<evidence type="ECO:0000313" key="9">
    <source>
        <dbReference type="EMBL" id="WDE00552.1"/>
    </source>
</evidence>
<dbReference type="Gene3D" id="1.10.1390.10">
    <property type="match status" value="1"/>
</dbReference>
<name>A0AAF0C2V3_9GAMM</name>
<protein>
    <recommendedName>
        <fullName evidence="7">Glucose-6-phosphate isomerase</fullName>
        <shortName evidence="7">GPI</shortName>
        <ecNumber evidence="7">5.3.1.9</ecNumber>
    </recommendedName>
    <alternativeName>
        <fullName evidence="7">Phosphoglucose isomerase</fullName>
        <shortName evidence="7">PGI</shortName>
    </alternativeName>
    <alternativeName>
        <fullName evidence="7">Phosphohexose isomerase</fullName>
        <shortName evidence="7">PHI</shortName>
    </alternativeName>
</protein>
<dbReference type="KEGG" id="tact:SG35_007925"/>
<dbReference type="GO" id="GO:0004347">
    <property type="term" value="F:glucose-6-phosphate isomerase activity"/>
    <property type="evidence" value="ECO:0007669"/>
    <property type="project" value="UniProtKB-UniRule"/>
</dbReference>
<dbReference type="PRINTS" id="PR00662">
    <property type="entry name" value="G6PISOMERASE"/>
</dbReference>
<evidence type="ECO:0000256" key="6">
    <source>
        <dbReference type="ARBA" id="ARBA00029321"/>
    </source>
</evidence>
<proteinExistence type="inferred from homology"/>
<dbReference type="GO" id="GO:0048029">
    <property type="term" value="F:monosaccharide binding"/>
    <property type="evidence" value="ECO:0007669"/>
    <property type="project" value="TreeGrafter"/>
</dbReference>
<evidence type="ECO:0000256" key="5">
    <source>
        <dbReference type="ARBA" id="ARBA00023235"/>
    </source>
</evidence>
<keyword evidence="7" id="KW-0963">Cytoplasm</keyword>
<organism evidence="9 10">
    <name type="scientific">Thalassomonas actiniarum</name>
    <dbReference type="NCBI Taxonomy" id="485447"/>
    <lineage>
        <taxon>Bacteria</taxon>
        <taxon>Pseudomonadati</taxon>
        <taxon>Pseudomonadota</taxon>
        <taxon>Gammaproteobacteria</taxon>
        <taxon>Alteromonadales</taxon>
        <taxon>Colwelliaceae</taxon>
        <taxon>Thalassomonas</taxon>
    </lineage>
</organism>
<evidence type="ECO:0000313" key="10">
    <source>
        <dbReference type="Proteomes" id="UP000032568"/>
    </source>
</evidence>
<keyword evidence="4 7" id="KW-0324">Glycolysis</keyword>
<evidence type="ECO:0000256" key="7">
    <source>
        <dbReference type="HAMAP-Rule" id="MF_00473"/>
    </source>
</evidence>
<dbReference type="GO" id="GO:0097367">
    <property type="term" value="F:carbohydrate derivative binding"/>
    <property type="evidence" value="ECO:0007669"/>
    <property type="project" value="InterPro"/>
</dbReference>
<evidence type="ECO:0000256" key="4">
    <source>
        <dbReference type="ARBA" id="ARBA00023152"/>
    </source>
</evidence>
<keyword evidence="10" id="KW-1185">Reference proteome</keyword>
<dbReference type="InterPro" id="IPR046348">
    <property type="entry name" value="SIS_dom_sf"/>
</dbReference>
<dbReference type="PROSITE" id="PS00174">
    <property type="entry name" value="P_GLUCOSE_ISOMERASE_2"/>
    <property type="match status" value="1"/>
</dbReference>